<evidence type="ECO:0000256" key="3">
    <source>
        <dbReference type="ARBA" id="ARBA00022679"/>
    </source>
</evidence>
<dbReference type="OrthoDB" id="504170at2759"/>
<evidence type="ECO:0000256" key="5">
    <source>
        <dbReference type="ARBA" id="ARBA00022777"/>
    </source>
</evidence>
<reference evidence="10 11" key="1">
    <citation type="submission" date="2016-07" db="EMBL/GenBank/DDBJ databases">
        <title>Pervasive Adenine N6-methylation of Active Genes in Fungi.</title>
        <authorList>
            <consortium name="DOE Joint Genome Institute"/>
            <person name="Mondo S.J."/>
            <person name="Dannebaum R.O."/>
            <person name="Kuo R.C."/>
            <person name="Labutti K."/>
            <person name="Haridas S."/>
            <person name="Kuo A."/>
            <person name="Salamov A."/>
            <person name="Ahrendt S.R."/>
            <person name="Lipzen A."/>
            <person name="Sullivan W."/>
            <person name="Andreopoulos W.B."/>
            <person name="Clum A."/>
            <person name="Lindquist E."/>
            <person name="Daum C."/>
            <person name="Ramamoorthy G.K."/>
            <person name="Gryganskyi A."/>
            <person name="Culley D."/>
            <person name="Magnuson J.K."/>
            <person name="James T.Y."/>
            <person name="O'Malley M.A."/>
            <person name="Stajich J.E."/>
            <person name="Spatafora J.W."/>
            <person name="Visel A."/>
            <person name="Grigoriev I.V."/>
        </authorList>
    </citation>
    <scope>NUCLEOTIDE SEQUENCE [LARGE SCALE GENOMIC DNA]</scope>
    <source>
        <strain evidence="10 11">NRRL 2496</strain>
    </source>
</reference>
<comment type="caution">
    <text evidence="10">The sequence shown here is derived from an EMBL/GenBank/DDBJ whole genome shotgun (WGS) entry which is preliminary data.</text>
</comment>
<dbReference type="Pfam" id="PF00069">
    <property type="entry name" value="Pkinase"/>
    <property type="match status" value="1"/>
</dbReference>
<keyword evidence="5 10" id="KW-0418">Kinase</keyword>
<dbReference type="SMART" id="SM00220">
    <property type="entry name" value="S_TKc"/>
    <property type="match status" value="1"/>
</dbReference>
<dbReference type="FunCoup" id="A0A1X2HGA9">
    <property type="interactions" value="74"/>
</dbReference>
<accession>A0A1X2HGA9</accession>
<dbReference type="Proteomes" id="UP000242180">
    <property type="component" value="Unassembled WGS sequence"/>
</dbReference>
<dbReference type="OMA" id="KHECEAA"/>
<protein>
    <submittedName>
        <fullName evidence="10">Kinase-like domain-containing protein</fullName>
    </submittedName>
</protein>
<comment type="similarity">
    <text evidence="1">Belongs to the protein kinase superfamily. CAMK Ser/Thr protein kinase family. NIM1 subfamily.</text>
</comment>
<evidence type="ECO:0000256" key="2">
    <source>
        <dbReference type="ARBA" id="ARBA00022527"/>
    </source>
</evidence>
<dbReference type="EMBL" id="MCGN01000004">
    <property type="protein sequence ID" value="ORY97961.1"/>
    <property type="molecule type" value="Genomic_DNA"/>
</dbReference>
<dbReference type="InterPro" id="IPR000719">
    <property type="entry name" value="Prot_kinase_dom"/>
</dbReference>
<keyword evidence="11" id="KW-1185">Reference proteome</keyword>
<dbReference type="InterPro" id="IPR011009">
    <property type="entry name" value="Kinase-like_dom_sf"/>
</dbReference>
<dbReference type="InParanoid" id="A0A1X2HGA9"/>
<dbReference type="FunFam" id="3.30.200.20:FF:000003">
    <property type="entry name" value="Non-specific serine/threonine protein kinase"/>
    <property type="match status" value="1"/>
</dbReference>
<dbReference type="PROSITE" id="PS00108">
    <property type="entry name" value="PROTEIN_KINASE_ST"/>
    <property type="match status" value="1"/>
</dbReference>
<dbReference type="InterPro" id="IPR017441">
    <property type="entry name" value="Protein_kinase_ATP_BS"/>
</dbReference>
<keyword evidence="3" id="KW-0808">Transferase</keyword>
<keyword evidence="6 7" id="KW-0067">ATP-binding</keyword>
<organism evidence="10 11">
    <name type="scientific">Syncephalastrum racemosum</name>
    <name type="common">Filamentous fungus</name>
    <dbReference type="NCBI Taxonomy" id="13706"/>
    <lineage>
        <taxon>Eukaryota</taxon>
        <taxon>Fungi</taxon>
        <taxon>Fungi incertae sedis</taxon>
        <taxon>Mucoromycota</taxon>
        <taxon>Mucoromycotina</taxon>
        <taxon>Mucoromycetes</taxon>
        <taxon>Mucorales</taxon>
        <taxon>Syncephalastraceae</taxon>
        <taxon>Syncephalastrum</taxon>
    </lineage>
</organism>
<evidence type="ECO:0000256" key="8">
    <source>
        <dbReference type="SAM" id="MobiDB-lite"/>
    </source>
</evidence>
<dbReference type="PANTHER" id="PTHR24346:SF82">
    <property type="entry name" value="KP78A-RELATED"/>
    <property type="match status" value="1"/>
</dbReference>
<evidence type="ECO:0000256" key="1">
    <source>
        <dbReference type="ARBA" id="ARBA00010791"/>
    </source>
</evidence>
<gene>
    <name evidence="10" type="ORF">BCR43DRAFT_457202</name>
</gene>
<evidence type="ECO:0000313" key="10">
    <source>
        <dbReference type="EMBL" id="ORY97961.1"/>
    </source>
</evidence>
<dbReference type="GO" id="GO:0005524">
    <property type="term" value="F:ATP binding"/>
    <property type="evidence" value="ECO:0007669"/>
    <property type="project" value="UniProtKB-UniRule"/>
</dbReference>
<feature type="domain" description="Protein kinase" evidence="9">
    <location>
        <begin position="40"/>
        <end position="294"/>
    </location>
</feature>
<dbReference type="PROSITE" id="PS00107">
    <property type="entry name" value="PROTEIN_KINASE_ATP"/>
    <property type="match status" value="1"/>
</dbReference>
<keyword evidence="4 7" id="KW-0547">Nucleotide-binding</keyword>
<evidence type="ECO:0000256" key="6">
    <source>
        <dbReference type="ARBA" id="ARBA00022840"/>
    </source>
</evidence>
<dbReference type="AlphaFoldDB" id="A0A1X2HGA9"/>
<dbReference type="PANTHER" id="PTHR24346">
    <property type="entry name" value="MAP/MICROTUBULE AFFINITY-REGULATING KINASE"/>
    <property type="match status" value="1"/>
</dbReference>
<feature type="region of interest" description="Disordered" evidence="8">
    <location>
        <begin position="1"/>
        <end position="32"/>
    </location>
</feature>
<dbReference type="STRING" id="13706.A0A1X2HGA9"/>
<dbReference type="GO" id="GO:0035556">
    <property type="term" value="P:intracellular signal transduction"/>
    <property type="evidence" value="ECO:0007669"/>
    <property type="project" value="TreeGrafter"/>
</dbReference>
<feature type="binding site" evidence="7">
    <location>
        <position position="69"/>
    </location>
    <ligand>
        <name>ATP</name>
        <dbReference type="ChEBI" id="CHEBI:30616"/>
    </ligand>
</feature>
<dbReference type="GO" id="GO:0005737">
    <property type="term" value="C:cytoplasm"/>
    <property type="evidence" value="ECO:0007669"/>
    <property type="project" value="TreeGrafter"/>
</dbReference>
<evidence type="ECO:0000256" key="7">
    <source>
        <dbReference type="PROSITE-ProRule" id="PRU10141"/>
    </source>
</evidence>
<evidence type="ECO:0000256" key="4">
    <source>
        <dbReference type="ARBA" id="ARBA00022741"/>
    </source>
</evidence>
<evidence type="ECO:0000259" key="9">
    <source>
        <dbReference type="PROSITE" id="PS50011"/>
    </source>
</evidence>
<name>A0A1X2HGA9_SYNRA</name>
<dbReference type="SUPFAM" id="SSF56112">
    <property type="entry name" value="Protein kinase-like (PK-like)"/>
    <property type="match status" value="1"/>
</dbReference>
<proteinExistence type="inferred from homology"/>
<dbReference type="GO" id="GO:0004674">
    <property type="term" value="F:protein serine/threonine kinase activity"/>
    <property type="evidence" value="ECO:0007669"/>
    <property type="project" value="UniProtKB-KW"/>
</dbReference>
<dbReference type="PROSITE" id="PS50011">
    <property type="entry name" value="PROTEIN_KINASE_DOM"/>
    <property type="match status" value="1"/>
</dbReference>
<evidence type="ECO:0000313" key="11">
    <source>
        <dbReference type="Proteomes" id="UP000242180"/>
    </source>
</evidence>
<dbReference type="InterPro" id="IPR008271">
    <property type="entry name" value="Ser/Thr_kinase_AS"/>
</dbReference>
<dbReference type="FunFam" id="1.10.510.10:FF:000571">
    <property type="entry name" value="Maternal embryonic leucine zipper kinase"/>
    <property type="match status" value="1"/>
</dbReference>
<dbReference type="Gene3D" id="1.10.510.10">
    <property type="entry name" value="Transferase(Phosphotransferase) domain 1"/>
    <property type="match status" value="1"/>
</dbReference>
<sequence>MPFMTYLQQQHHHHHHHSHKRSPPPIPLPPARKRREIGDYYIGKTIGRGASGRVKLGIHRTTGEHVAIKVIARSQLATSATMARCVQRELAVLQLLHHPHLVDLRQVLQDSTNVYFVMEYLEGGELFQVLSERGKLPEDEARHLFQQLTTALAWCHARHICHRDLKPENILLDKDQKHLKIADFGMAAMQTPDTVLHTSCGSPHYASPEIVRGKQYDGQASDVWSCGVILYAMLTGHLPFDDDNVGRLLAKIKTGKYIPLTSVSHEAKDLIKSMLTLDPAKRITLDAVLAHPWLTNQTFSGTDLRFPDALPLHPKPRDLLHDQDLEGPVISDFLDLDGRIWETLKVLWRDLSQDELLAALTDTAPNVPKLTCRLLQQRGKRHDNTRSPSPWFDEPVTPPLTPHKHHIDTSSKCSLNLPPTPCDSTIDTISCCGSRTMADIPATPKSIPTFELDFSWHSFNKALPMSACNPAQPLVSELSPNGVIGSRKKRRSGSCIWTPQKTPSVAAHAASANAAPPTFADDACDDAEAPFMNGVVTSLTRLWDRCLAIVNPTKKPNKIFSFDRSAKHECEAAGKLHQILEEHFNGELSGRLYPTGEIVWSGSIENDRHFVCHMDAVRQGKVRIRLIHTQGGEMETAIRHLLHIWNTYEEDAKQVAHANRWL</sequence>
<feature type="compositionally biased region" description="Basic residues" evidence="8">
    <location>
        <begin position="10"/>
        <end position="22"/>
    </location>
</feature>
<keyword evidence="2" id="KW-0723">Serine/threonine-protein kinase</keyword>